<reference evidence="2 3" key="1">
    <citation type="submission" date="2020-08" db="EMBL/GenBank/DDBJ databases">
        <title>Sequencing the genomes of 1000 actinobacteria strains.</title>
        <authorList>
            <person name="Klenk H.-P."/>
        </authorList>
    </citation>
    <scope>NUCLEOTIDE SEQUENCE [LARGE SCALE GENOMIC DNA]</scope>
    <source>
        <strain evidence="2 3">DSM 45809</strain>
    </source>
</reference>
<feature type="region of interest" description="Disordered" evidence="1">
    <location>
        <begin position="1"/>
        <end position="25"/>
    </location>
</feature>
<feature type="region of interest" description="Disordered" evidence="1">
    <location>
        <begin position="163"/>
        <end position="182"/>
    </location>
</feature>
<name>A0A7W7GTF4_9ACTN</name>
<feature type="compositionally biased region" description="Basic residues" evidence="1">
    <location>
        <begin position="16"/>
        <end position="25"/>
    </location>
</feature>
<evidence type="ECO:0000256" key="1">
    <source>
        <dbReference type="SAM" id="MobiDB-lite"/>
    </source>
</evidence>
<feature type="compositionally biased region" description="Basic and acidic residues" evidence="1">
    <location>
        <begin position="173"/>
        <end position="182"/>
    </location>
</feature>
<comment type="caution">
    <text evidence="2">The sequence shown here is derived from an EMBL/GenBank/DDBJ whole genome shotgun (WGS) entry which is preliminary data.</text>
</comment>
<dbReference type="EMBL" id="JACHNB010000001">
    <property type="protein sequence ID" value="MBB4737995.1"/>
    <property type="molecule type" value="Genomic_DNA"/>
</dbReference>
<evidence type="ECO:0000313" key="3">
    <source>
        <dbReference type="Proteomes" id="UP000546162"/>
    </source>
</evidence>
<protein>
    <submittedName>
        <fullName evidence="2">Uncharacterized protein</fullName>
    </submittedName>
</protein>
<dbReference type="Proteomes" id="UP000546162">
    <property type="component" value="Unassembled WGS sequence"/>
</dbReference>
<keyword evidence="3" id="KW-1185">Reference proteome</keyword>
<dbReference type="AlphaFoldDB" id="A0A7W7GTF4"/>
<evidence type="ECO:0000313" key="2">
    <source>
        <dbReference type="EMBL" id="MBB4737995.1"/>
    </source>
</evidence>
<sequence length="209" mass="23814">MRAEEKSDGRQWQRNGQHRGVGHHVHPIGVIHAIREERISAIREHTSTVRQHPLEESLILWIIAQLMIKIEPQRGRDEERNSQETYYCENVLPGERAPHRTAPDRLRGLLFGLFPGGCGGDRRRRGDAVLKGAQLGVQVLGSGHLARRQNGLTGRLARRVKTRNRHSIGEPNRGWEEFHDERPQRDRDDMYACFPRVRGSLARQAVGGG</sequence>
<proteinExistence type="predicted"/>
<organism evidence="2 3">
    <name type="scientific">Actinoplanes octamycinicus</name>
    <dbReference type="NCBI Taxonomy" id="135948"/>
    <lineage>
        <taxon>Bacteria</taxon>
        <taxon>Bacillati</taxon>
        <taxon>Actinomycetota</taxon>
        <taxon>Actinomycetes</taxon>
        <taxon>Micromonosporales</taxon>
        <taxon>Micromonosporaceae</taxon>
        <taxon>Actinoplanes</taxon>
    </lineage>
</organism>
<feature type="compositionally biased region" description="Basic and acidic residues" evidence="1">
    <location>
        <begin position="1"/>
        <end position="11"/>
    </location>
</feature>
<gene>
    <name evidence="2" type="ORF">BJY16_001454</name>
</gene>
<accession>A0A7W7GTF4</accession>